<dbReference type="AlphaFoldDB" id="A0A340WHE7"/>
<dbReference type="InParanoid" id="A0A340WHE7"/>
<gene>
    <name evidence="3" type="primary">LOC103083370</name>
</gene>
<evidence type="ECO:0000313" key="2">
    <source>
        <dbReference type="Proteomes" id="UP000265300"/>
    </source>
</evidence>
<evidence type="ECO:0000256" key="1">
    <source>
        <dbReference type="SAM" id="MobiDB-lite"/>
    </source>
</evidence>
<dbReference type="GeneID" id="103083370"/>
<accession>A0A340WHE7</accession>
<feature type="region of interest" description="Disordered" evidence="1">
    <location>
        <begin position="100"/>
        <end position="124"/>
    </location>
</feature>
<organism evidence="2 3">
    <name type="scientific">Lipotes vexillifer</name>
    <name type="common">Yangtze river dolphin</name>
    <dbReference type="NCBI Taxonomy" id="118797"/>
    <lineage>
        <taxon>Eukaryota</taxon>
        <taxon>Metazoa</taxon>
        <taxon>Chordata</taxon>
        <taxon>Craniata</taxon>
        <taxon>Vertebrata</taxon>
        <taxon>Euteleostomi</taxon>
        <taxon>Mammalia</taxon>
        <taxon>Eutheria</taxon>
        <taxon>Laurasiatheria</taxon>
        <taxon>Artiodactyla</taxon>
        <taxon>Whippomorpha</taxon>
        <taxon>Cetacea</taxon>
        <taxon>Odontoceti</taxon>
        <taxon>Lipotidae</taxon>
        <taxon>Lipotes</taxon>
    </lineage>
</organism>
<dbReference type="STRING" id="118797.A0A340WHE7"/>
<sequence length="175" mass="18189">MVSEAGSGEGSAAQGRWVILVVGGGAQEAGARGSPGAVGEVGTARTLSGGSSKEATIFRVEVVQQGVALEEGEVVGIREELGLLVEDILQVVEVVAEEEQEEMQVEEREEKPQEQGQEEPELGPTTARPLLEALGALQLELSTLNAQASRASARSVRGGILSWIAEGPSSRAFLA</sequence>
<proteinExistence type="predicted"/>
<protein>
    <submittedName>
        <fullName evidence="3">Testis-specific Y-encoded protein 1-like</fullName>
    </submittedName>
</protein>
<reference evidence="3" key="1">
    <citation type="submission" date="2025-08" db="UniProtKB">
        <authorList>
            <consortium name="RefSeq"/>
        </authorList>
    </citation>
    <scope>IDENTIFICATION</scope>
</reference>
<name>A0A340WHE7_LIPVE</name>
<dbReference type="KEGG" id="lve:103083370"/>
<dbReference type="Proteomes" id="UP000265300">
    <property type="component" value="Unplaced"/>
</dbReference>
<keyword evidence="2" id="KW-1185">Reference proteome</keyword>
<feature type="region of interest" description="Disordered" evidence="1">
    <location>
        <begin position="29"/>
        <end position="50"/>
    </location>
</feature>
<dbReference type="RefSeq" id="XP_007448121.1">
    <property type="nucleotide sequence ID" value="XM_007448059.1"/>
</dbReference>
<evidence type="ECO:0000313" key="3">
    <source>
        <dbReference type="RefSeq" id="XP_007448121.1"/>
    </source>
</evidence>